<organism evidence="2 3">
    <name type="scientific">Streptomyces bottropensis</name>
    <dbReference type="NCBI Taxonomy" id="42235"/>
    <lineage>
        <taxon>Bacteria</taxon>
        <taxon>Bacillati</taxon>
        <taxon>Actinomycetota</taxon>
        <taxon>Actinomycetes</taxon>
        <taxon>Kitasatosporales</taxon>
        <taxon>Streptomycetaceae</taxon>
        <taxon>Streptomyces</taxon>
    </lineage>
</organism>
<comment type="caution">
    <text evidence="2">The sequence shown here is derived from an EMBL/GenBank/DDBJ whole genome shotgun (WGS) entry which is preliminary data.</text>
</comment>
<accession>A0ABU8APK3</accession>
<protein>
    <submittedName>
        <fullName evidence="2">Uncharacterized protein</fullName>
    </submittedName>
</protein>
<evidence type="ECO:0000313" key="2">
    <source>
        <dbReference type="EMBL" id="MEH0635608.1"/>
    </source>
</evidence>
<proteinExistence type="predicted"/>
<dbReference type="RefSeq" id="WP_334659313.1">
    <property type="nucleotide sequence ID" value="NZ_JARULZ010000001.1"/>
</dbReference>
<dbReference type="EMBL" id="JARULZ010000001">
    <property type="protein sequence ID" value="MEH0635608.1"/>
    <property type="molecule type" value="Genomic_DNA"/>
</dbReference>
<evidence type="ECO:0000313" key="3">
    <source>
        <dbReference type="Proteomes" id="UP001310290"/>
    </source>
</evidence>
<feature type="transmembrane region" description="Helical" evidence="1">
    <location>
        <begin position="55"/>
        <end position="79"/>
    </location>
</feature>
<keyword evidence="1" id="KW-0812">Transmembrane</keyword>
<keyword evidence="1" id="KW-1133">Transmembrane helix</keyword>
<evidence type="ECO:0000256" key="1">
    <source>
        <dbReference type="SAM" id="Phobius"/>
    </source>
</evidence>
<dbReference type="Proteomes" id="UP001310290">
    <property type="component" value="Unassembled WGS sequence"/>
</dbReference>
<keyword evidence="3" id="KW-1185">Reference proteome</keyword>
<name>A0ABU8APK3_9ACTN</name>
<sequence>MIGTIHTVHTVHTAAAPDPLRPAALDPVGAIGRDAVGTALYTVATGLGAVGIRCFALGVVGTVGVALLTVCVVGAVCTLRTVHARPTLRGVRGL</sequence>
<keyword evidence="1" id="KW-0472">Membrane</keyword>
<gene>
    <name evidence="2" type="ORF">QBA35_20140</name>
</gene>
<reference evidence="2" key="1">
    <citation type="submission" date="2023-04" db="EMBL/GenBank/DDBJ databases">
        <title>Genomic diversity of scab-causing Streptomyces spp. in the province of Quebec, Canada.</title>
        <authorList>
            <person name="Biessy A."/>
            <person name="Cadieux M."/>
            <person name="Ciotola M."/>
            <person name="Filion M."/>
        </authorList>
    </citation>
    <scope>NUCLEOTIDE SEQUENCE</scope>
    <source>
        <strain evidence="2">B21-115</strain>
    </source>
</reference>